<reference evidence="1" key="2">
    <citation type="journal article" date="2022" name="New Phytol.">
        <title>Evolutionary transition to the ectomycorrhizal habit in the genomes of a hyperdiverse lineage of mushroom-forming fungi.</title>
        <authorList>
            <person name="Looney B."/>
            <person name="Miyauchi S."/>
            <person name="Morin E."/>
            <person name="Drula E."/>
            <person name="Courty P.E."/>
            <person name="Kohler A."/>
            <person name="Kuo A."/>
            <person name="LaButti K."/>
            <person name="Pangilinan J."/>
            <person name="Lipzen A."/>
            <person name="Riley R."/>
            <person name="Andreopoulos W."/>
            <person name="He G."/>
            <person name="Johnson J."/>
            <person name="Nolan M."/>
            <person name="Tritt A."/>
            <person name="Barry K.W."/>
            <person name="Grigoriev I.V."/>
            <person name="Nagy L.G."/>
            <person name="Hibbett D."/>
            <person name="Henrissat B."/>
            <person name="Matheny P.B."/>
            <person name="Labbe J."/>
            <person name="Martin F.M."/>
        </authorList>
    </citation>
    <scope>NUCLEOTIDE SEQUENCE</scope>
    <source>
        <strain evidence="1">FP105234-sp</strain>
    </source>
</reference>
<dbReference type="EMBL" id="MU275909">
    <property type="protein sequence ID" value="KAI0047207.1"/>
    <property type="molecule type" value="Genomic_DNA"/>
</dbReference>
<proteinExistence type="predicted"/>
<sequence>MCSWRHELPLRSRCSNVSAHAAELRTSAPTHSPHAANRTWYILIVLALEELSRQSQGHESVAGIVASMPVEIVSPSEIVGDSMMLATRQGKSRKGMGASRRRVDAPEALVYRKASGWPWFGLVWQGRSGQRGAGSGDSWVWVSYAALPSMRRTTDSGEVWRLTRL</sequence>
<gene>
    <name evidence="1" type="ORF">FA95DRAFT_1279442</name>
</gene>
<evidence type="ECO:0000313" key="2">
    <source>
        <dbReference type="Proteomes" id="UP000814033"/>
    </source>
</evidence>
<protein>
    <submittedName>
        <fullName evidence="1">Uncharacterized protein</fullName>
    </submittedName>
</protein>
<evidence type="ECO:0000313" key="1">
    <source>
        <dbReference type="EMBL" id="KAI0047207.1"/>
    </source>
</evidence>
<accession>A0ACB8RTH2</accession>
<organism evidence="1 2">
    <name type="scientific">Auriscalpium vulgare</name>
    <dbReference type="NCBI Taxonomy" id="40419"/>
    <lineage>
        <taxon>Eukaryota</taxon>
        <taxon>Fungi</taxon>
        <taxon>Dikarya</taxon>
        <taxon>Basidiomycota</taxon>
        <taxon>Agaricomycotina</taxon>
        <taxon>Agaricomycetes</taxon>
        <taxon>Russulales</taxon>
        <taxon>Auriscalpiaceae</taxon>
        <taxon>Auriscalpium</taxon>
    </lineage>
</organism>
<comment type="caution">
    <text evidence="1">The sequence shown here is derived from an EMBL/GenBank/DDBJ whole genome shotgun (WGS) entry which is preliminary data.</text>
</comment>
<keyword evidence="2" id="KW-1185">Reference proteome</keyword>
<dbReference type="Proteomes" id="UP000814033">
    <property type="component" value="Unassembled WGS sequence"/>
</dbReference>
<name>A0ACB8RTH2_9AGAM</name>
<reference evidence="1" key="1">
    <citation type="submission" date="2021-02" db="EMBL/GenBank/DDBJ databases">
        <authorList>
            <consortium name="DOE Joint Genome Institute"/>
            <person name="Ahrendt S."/>
            <person name="Looney B.P."/>
            <person name="Miyauchi S."/>
            <person name="Morin E."/>
            <person name="Drula E."/>
            <person name="Courty P.E."/>
            <person name="Chicoki N."/>
            <person name="Fauchery L."/>
            <person name="Kohler A."/>
            <person name="Kuo A."/>
            <person name="Labutti K."/>
            <person name="Pangilinan J."/>
            <person name="Lipzen A."/>
            <person name="Riley R."/>
            <person name="Andreopoulos W."/>
            <person name="He G."/>
            <person name="Johnson J."/>
            <person name="Barry K.W."/>
            <person name="Grigoriev I.V."/>
            <person name="Nagy L."/>
            <person name="Hibbett D."/>
            <person name="Henrissat B."/>
            <person name="Matheny P.B."/>
            <person name="Labbe J."/>
            <person name="Martin F."/>
        </authorList>
    </citation>
    <scope>NUCLEOTIDE SEQUENCE</scope>
    <source>
        <strain evidence="1">FP105234-sp</strain>
    </source>
</reference>